<dbReference type="Gene3D" id="3.90.190.20">
    <property type="entry name" value="Mur ligase, C-terminal domain"/>
    <property type="match status" value="1"/>
</dbReference>
<sequence>MVLLDVAHTKESANALVKRIKMTFGVAPLALVVAMASDKDHIGFAREFLSGGELEAASKELGIDIVHDGTTKSREVFNNLLVCSARKLENGTILAAESSLVASLKATNQILRESR</sequence>
<dbReference type="AlphaFoldDB" id="A0AAW0I5P0"/>
<proteinExistence type="predicted"/>
<dbReference type="EMBL" id="PKMF04002339">
    <property type="protein sequence ID" value="KAK7809470.1"/>
    <property type="molecule type" value="Genomic_DNA"/>
</dbReference>
<comment type="caution">
    <text evidence="1">The sequence shown here is derived from an EMBL/GenBank/DDBJ whole genome shotgun (WGS) entry which is preliminary data.</text>
</comment>
<evidence type="ECO:0000313" key="2">
    <source>
        <dbReference type="Proteomes" id="UP000237347"/>
    </source>
</evidence>
<dbReference type="GO" id="GO:0016881">
    <property type="term" value="F:acid-amino acid ligase activity"/>
    <property type="evidence" value="ECO:0007669"/>
    <property type="project" value="InterPro"/>
</dbReference>
<dbReference type="SUPFAM" id="SSF53244">
    <property type="entry name" value="MurD-like peptide ligases, peptide-binding domain"/>
    <property type="match status" value="1"/>
</dbReference>
<name>A0AAW0I5P0_QUESU</name>
<keyword evidence="2" id="KW-1185">Reference proteome</keyword>
<evidence type="ECO:0000313" key="1">
    <source>
        <dbReference type="EMBL" id="KAK7809470.1"/>
    </source>
</evidence>
<reference evidence="1 2" key="1">
    <citation type="journal article" date="2018" name="Sci. Data">
        <title>The draft genome sequence of cork oak.</title>
        <authorList>
            <person name="Ramos A.M."/>
            <person name="Usie A."/>
            <person name="Barbosa P."/>
            <person name="Barros P.M."/>
            <person name="Capote T."/>
            <person name="Chaves I."/>
            <person name="Simoes F."/>
            <person name="Abreu I."/>
            <person name="Carrasquinho I."/>
            <person name="Faro C."/>
            <person name="Guimaraes J.B."/>
            <person name="Mendonca D."/>
            <person name="Nobrega F."/>
            <person name="Rodrigues L."/>
            <person name="Saibo N.J.M."/>
            <person name="Varela M.C."/>
            <person name="Egas C."/>
            <person name="Matos J."/>
            <person name="Miguel C.M."/>
            <person name="Oliveira M.M."/>
            <person name="Ricardo C.P."/>
            <person name="Goncalves S."/>
        </authorList>
    </citation>
    <scope>NUCLEOTIDE SEQUENCE [LARGE SCALE GENOMIC DNA]</scope>
    <source>
        <strain evidence="2">cv. HL8</strain>
    </source>
</reference>
<dbReference type="InterPro" id="IPR036615">
    <property type="entry name" value="Mur_ligase_C_dom_sf"/>
</dbReference>
<accession>A0AAW0I5P0</accession>
<organism evidence="1 2">
    <name type="scientific">Quercus suber</name>
    <name type="common">Cork oak</name>
    <dbReference type="NCBI Taxonomy" id="58331"/>
    <lineage>
        <taxon>Eukaryota</taxon>
        <taxon>Viridiplantae</taxon>
        <taxon>Streptophyta</taxon>
        <taxon>Embryophyta</taxon>
        <taxon>Tracheophyta</taxon>
        <taxon>Spermatophyta</taxon>
        <taxon>Magnoliopsida</taxon>
        <taxon>eudicotyledons</taxon>
        <taxon>Gunneridae</taxon>
        <taxon>Pentapetalae</taxon>
        <taxon>rosids</taxon>
        <taxon>fabids</taxon>
        <taxon>Fagales</taxon>
        <taxon>Fagaceae</taxon>
        <taxon>Quercus</taxon>
    </lineage>
</organism>
<protein>
    <submittedName>
        <fullName evidence="1">Dihydrofolate synthetase</fullName>
    </submittedName>
</protein>
<gene>
    <name evidence="1" type="primary">DHFS_0</name>
    <name evidence="1" type="ORF">CFP56_004072</name>
</gene>
<dbReference type="Proteomes" id="UP000237347">
    <property type="component" value="Unassembled WGS sequence"/>
</dbReference>